<name>A0A0H2XTW5_BURO1</name>
<evidence type="ECO:0000256" key="2">
    <source>
        <dbReference type="HAMAP-Rule" id="MF_01940"/>
    </source>
</evidence>
<accession>A0A0H2XTW5</accession>
<dbReference type="EMBL" id="CP000378">
    <property type="protein sequence ID" value="ABF77600.1"/>
    <property type="molecule type" value="Genomic_DNA"/>
</dbReference>
<dbReference type="NCBIfam" id="TIGR02258">
    <property type="entry name" value="2_5_ligase"/>
    <property type="match status" value="1"/>
</dbReference>
<evidence type="ECO:0000256" key="1">
    <source>
        <dbReference type="ARBA" id="ARBA00022801"/>
    </source>
</evidence>
<dbReference type="InterPro" id="IPR004175">
    <property type="entry name" value="RNA_CPDase"/>
</dbReference>
<sequence>MNGDRLRAFVALMPDAASRDALHALPVTRGARRTLPAQLHMTLAFIGAIERERCDALAAHLPALAAAHALPSLPVERIAWWPSLPRARLIVAELAADAACVALNAGLAALLRELGVPADRRPFRPHVTLARLPHDAIGQPAHGGAPGRPVEVRVEALTLFESRLSQEGVSHRPIVSAPIARADDSVGAEERPHE</sequence>
<dbReference type="GO" id="GO:0016874">
    <property type="term" value="F:ligase activity"/>
    <property type="evidence" value="ECO:0007669"/>
    <property type="project" value="UniProtKB-KW"/>
</dbReference>
<comment type="function">
    <text evidence="2">Hydrolyzes RNA 2',3'-cyclic phosphodiester to an RNA 2'-phosphomonoester.</text>
</comment>
<dbReference type="GO" id="GO:0004113">
    <property type="term" value="F:2',3'-cyclic-nucleotide 3'-phosphodiesterase activity"/>
    <property type="evidence" value="ECO:0007669"/>
    <property type="project" value="InterPro"/>
</dbReference>
<dbReference type="PANTHER" id="PTHR35561:SF1">
    <property type="entry name" value="RNA 2',3'-CYCLIC PHOSPHODIESTERASE"/>
    <property type="match status" value="1"/>
</dbReference>
<dbReference type="Pfam" id="PF13563">
    <property type="entry name" value="2_5_RNA_ligase2"/>
    <property type="match status" value="1"/>
</dbReference>
<dbReference type="InterPro" id="IPR009097">
    <property type="entry name" value="Cyclic_Pdiesterase"/>
</dbReference>
<dbReference type="PANTHER" id="PTHR35561">
    <property type="entry name" value="RNA 2',3'-CYCLIC PHOSPHODIESTERASE"/>
    <property type="match status" value="1"/>
</dbReference>
<dbReference type="AlphaFoldDB" id="A0A0H2XTW5"/>
<dbReference type="GO" id="GO:0008664">
    <property type="term" value="F:RNA 2',3'-cyclic 3'-phosphodiesterase activity"/>
    <property type="evidence" value="ECO:0007669"/>
    <property type="project" value="UniProtKB-EC"/>
</dbReference>
<proteinExistence type="inferred from homology"/>
<organism evidence="3">
    <name type="scientific">Burkholderia orbicola (strain AU 1054)</name>
    <dbReference type="NCBI Taxonomy" id="331271"/>
    <lineage>
        <taxon>Bacteria</taxon>
        <taxon>Pseudomonadati</taxon>
        <taxon>Pseudomonadota</taxon>
        <taxon>Betaproteobacteria</taxon>
        <taxon>Burkholderiales</taxon>
        <taxon>Burkholderiaceae</taxon>
        <taxon>Burkholderia</taxon>
        <taxon>Burkholderia cepacia complex</taxon>
        <taxon>Burkholderia orbicola</taxon>
    </lineage>
</organism>
<comment type="catalytic activity">
    <reaction evidence="2">
        <text>a 3'-end 2',3'-cyclophospho-ribonucleotide-RNA + H2O = a 3'-end 2'-phospho-ribonucleotide-RNA + H(+)</text>
        <dbReference type="Rhea" id="RHEA:11828"/>
        <dbReference type="Rhea" id="RHEA-COMP:10464"/>
        <dbReference type="Rhea" id="RHEA-COMP:17353"/>
        <dbReference type="ChEBI" id="CHEBI:15377"/>
        <dbReference type="ChEBI" id="CHEBI:15378"/>
        <dbReference type="ChEBI" id="CHEBI:83064"/>
        <dbReference type="ChEBI" id="CHEBI:173113"/>
        <dbReference type="EC" id="3.1.4.58"/>
    </reaction>
</comment>
<keyword evidence="3" id="KW-0436">Ligase</keyword>
<reference evidence="3" key="1">
    <citation type="submission" date="2006-05" db="EMBL/GenBank/DDBJ databases">
        <title>Complete sequence of chromosome 1 of Burkholderia cenocepacia AU 1054.</title>
        <authorList>
            <consortium name="US DOE Joint Genome Institute"/>
            <person name="Copeland A."/>
            <person name="Lucas S."/>
            <person name="Lapidus A."/>
            <person name="Barry K."/>
            <person name="Detter J.C."/>
            <person name="Glavina del Rio T."/>
            <person name="Hammon N."/>
            <person name="Israni S."/>
            <person name="Dalin E."/>
            <person name="Tice H."/>
            <person name="Pitluck S."/>
            <person name="Chain P."/>
            <person name="Malfatti S."/>
            <person name="Shin M."/>
            <person name="Vergez L."/>
            <person name="Schmutz J."/>
            <person name="Larimer F."/>
            <person name="Land M."/>
            <person name="Hauser L."/>
            <person name="Kyrpides N."/>
            <person name="Lykidis A."/>
            <person name="LiPuma J.J."/>
            <person name="Konstantinidis K."/>
            <person name="Tiedje J.M."/>
            <person name="Richardson P."/>
        </authorList>
    </citation>
    <scope>NUCLEOTIDE SEQUENCE [LARGE SCALE GENOMIC DNA]</scope>
    <source>
        <strain evidence="3">AU 1054</strain>
    </source>
</reference>
<dbReference type="EC" id="3.1.4.58" evidence="2"/>
<protein>
    <recommendedName>
        <fullName evidence="2">RNA 2',3'-cyclic phosphodiesterase</fullName>
        <shortName evidence="2">RNA 2',3'-CPDase</shortName>
        <ecNumber evidence="2">3.1.4.58</ecNumber>
    </recommendedName>
</protein>
<dbReference type="Gene3D" id="3.90.1140.10">
    <property type="entry name" value="Cyclic phosphodiesterase"/>
    <property type="match status" value="1"/>
</dbReference>
<feature type="short sequence motif" description="HXTX 1" evidence="2">
    <location>
        <begin position="40"/>
        <end position="43"/>
    </location>
</feature>
<dbReference type="HOGENOM" id="CLU_081251_0_1_4"/>
<keyword evidence="1 2" id="KW-0378">Hydrolase</keyword>
<gene>
    <name evidence="3" type="ordered locus">Bcen_2702</name>
</gene>
<comment type="similarity">
    <text evidence="2">Belongs to the 2H phosphoesterase superfamily. ThpR family.</text>
</comment>
<feature type="active site" description="Proton acceptor" evidence="2">
    <location>
        <position position="126"/>
    </location>
</feature>
<dbReference type="HAMAP" id="MF_01940">
    <property type="entry name" value="RNA_CPDase"/>
    <property type="match status" value="1"/>
</dbReference>
<feature type="active site" description="Proton donor" evidence="2">
    <location>
        <position position="40"/>
    </location>
</feature>
<evidence type="ECO:0000313" key="3">
    <source>
        <dbReference type="EMBL" id="ABF77600.1"/>
    </source>
</evidence>
<dbReference type="SUPFAM" id="SSF55144">
    <property type="entry name" value="LigT-like"/>
    <property type="match status" value="1"/>
</dbReference>
<feature type="short sequence motif" description="HXTX 2" evidence="2">
    <location>
        <begin position="126"/>
        <end position="129"/>
    </location>
</feature>